<evidence type="ECO:0000256" key="1">
    <source>
        <dbReference type="SAM" id="MobiDB-lite"/>
    </source>
</evidence>
<comment type="caution">
    <text evidence="4">The sequence shown here is derived from an EMBL/GenBank/DDBJ whole genome shotgun (WGS) entry which is preliminary data.</text>
</comment>
<dbReference type="InterPro" id="IPR012338">
    <property type="entry name" value="Beta-lactam/transpept-like"/>
</dbReference>
<dbReference type="OrthoDB" id="9799367at2"/>
<dbReference type="InterPro" id="IPR050491">
    <property type="entry name" value="AmpC-like"/>
</dbReference>
<feature type="signal peptide" evidence="2">
    <location>
        <begin position="1"/>
        <end position="20"/>
    </location>
</feature>
<protein>
    <submittedName>
        <fullName evidence="4">Serine hydrolase</fullName>
    </submittedName>
</protein>
<feature type="region of interest" description="Disordered" evidence="1">
    <location>
        <begin position="541"/>
        <end position="560"/>
    </location>
</feature>
<name>A0A3M8T7E9_9GAMM</name>
<dbReference type="Gene3D" id="3.40.710.10">
    <property type="entry name" value="DD-peptidase/beta-lactamase superfamily"/>
    <property type="match status" value="1"/>
</dbReference>
<dbReference type="SUPFAM" id="SSF56601">
    <property type="entry name" value="beta-lactamase/transpeptidase-like"/>
    <property type="match status" value="1"/>
</dbReference>
<dbReference type="InterPro" id="IPR001466">
    <property type="entry name" value="Beta-lactam-related"/>
</dbReference>
<organism evidence="4 5">
    <name type="scientific">Montanilutibacter psychrotolerans</name>
    <dbReference type="NCBI Taxonomy" id="1327343"/>
    <lineage>
        <taxon>Bacteria</taxon>
        <taxon>Pseudomonadati</taxon>
        <taxon>Pseudomonadota</taxon>
        <taxon>Gammaproteobacteria</taxon>
        <taxon>Lysobacterales</taxon>
        <taxon>Lysobacteraceae</taxon>
        <taxon>Montanilutibacter</taxon>
    </lineage>
</organism>
<dbReference type="PANTHER" id="PTHR46825">
    <property type="entry name" value="D-ALANYL-D-ALANINE-CARBOXYPEPTIDASE/ENDOPEPTIDASE AMPH"/>
    <property type="match status" value="1"/>
</dbReference>
<dbReference type="Proteomes" id="UP000267049">
    <property type="component" value="Unassembled WGS sequence"/>
</dbReference>
<keyword evidence="4" id="KW-0378">Hydrolase</keyword>
<accession>A0A3M8T7E9</accession>
<dbReference type="Pfam" id="PF00144">
    <property type="entry name" value="Beta-lactamase"/>
    <property type="match status" value="1"/>
</dbReference>
<gene>
    <name evidence="4" type="ORF">EER27_03525</name>
</gene>
<evidence type="ECO:0000259" key="3">
    <source>
        <dbReference type="Pfam" id="PF00144"/>
    </source>
</evidence>
<proteinExistence type="predicted"/>
<evidence type="ECO:0000313" key="5">
    <source>
        <dbReference type="Proteomes" id="UP000267049"/>
    </source>
</evidence>
<keyword evidence="2" id="KW-0732">Signal</keyword>
<evidence type="ECO:0000313" key="4">
    <source>
        <dbReference type="EMBL" id="RNF86572.1"/>
    </source>
</evidence>
<dbReference type="EMBL" id="RIBS01000001">
    <property type="protein sequence ID" value="RNF86572.1"/>
    <property type="molecule type" value="Genomic_DNA"/>
</dbReference>
<feature type="chain" id="PRO_5017939627" evidence="2">
    <location>
        <begin position="21"/>
        <end position="560"/>
    </location>
</feature>
<reference evidence="4 5" key="1">
    <citation type="submission" date="2018-11" db="EMBL/GenBank/DDBJ databases">
        <title>Lysobacter cryohumiis sp. nov., isolated from soil in the Tianshan Mountains, Xinjiang, China.</title>
        <authorList>
            <person name="Luo Y."/>
            <person name="Sheng H."/>
        </authorList>
    </citation>
    <scope>NUCLEOTIDE SEQUENCE [LARGE SCALE GENOMIC DNA]</scope>
    <source>
        <strain evidence="4 5">ZS60</strain>
    </source>
</reference>
<dbReference type="PANTHER" id="PTHR46825:SF9">
    <property type="entry name" value="BETA-LACTAMASE-RELATED DOMAIN-CONTAINING PROTEIN"/>
    <property type="match status" value="1"/>
</dbReference>
<sequence length="560" mass="60741">MAIIAAWATPCVVHAQSASAAPTDRHQQVDAIFVPWNSATTPGCAVGISRDGVLDYARGYGMSSLEYDVAITPASIFHVGSISKQFTAFSIALLAQEGKLSLDDDIRKHVPEMPDFGKTITISHLIHHSSGLREQGQLLYLAGWRSDDMMTEADMLSVAAKQRGLNFAPGTETLYNNLGYTLLAVIVKRVSGKPLWAFADERIFQPLGMTDTHFQDDHTQIVRRRAAGYQAHKDGGWRISIPTSDYYGPTGLFTTVGDLLKWQENLVHARVGGQALVASVQTSATSNNGAATGYGAGVFVRNFRGLRTVGHDGVHAGYRADAIAFPDQRLAIVTLCNGATIAPAELAQKIAAVYLGDRMTANAPSVSVPDAELSALAGVYWSPLTDEVVRVEAKDGALRPTGAPSRLEPLGNGAFRMGETTRWRFTADVPGARELRIWDVWPTPRMFTRVTEPLPAAPALASFTGQYRIDEVDMTYTVLMADGTLTMRWPRQTDLLLEAVGGDRFVSGAWTVTFTRTASGVVDGLTITARRLRRLRAERLTTAQTPTRRVGTGASEIHAR</sequence>
<keyword evidence="5" id="KW-1185">Reference proteome</keyword>
<dbReference type="AlphaFoldDB" id="A0A3M8T7E9"/>
<evidence type="ECO:0000256" key="2">
    <source>
        <dbReference type="SAM" id="SignalP"/>
    </source>
</evidence>
<dbReference type="GO" id="GO:0016787">
    <property type="term" value="F:hydrolase activity"/>
    <property type="evidence" value="ECO:0007669"/>
    <property type="project" value="UniProtKB-KW"/>
</dbReference>
<feature type="domain" description="Beta-lactamase-related" evidence="3">
    <location>
        <begin position="40"/>
        <end position="341"/>
    </location>
</feature>